<comment type="caution">
    <text evidence="7">The sequence shown here is derived from an EMBL/GenBank/DDBJ whole genome shotgun (WGS) entry which is preliminary data.</text>
</comment>
<dbReference type="InterPro" id="IPR011010">
    <property type="entry name" value="DNA_brk_join_enz"/>
</dbReference>
<dbReference type="SUPFAM" id="SSF56349">
    <property type="entry name" value="DNA breaking-rejoining enzymes"/>
    <property type="match status" value="1"/>
</dbReference>
<reference evidence="7" key="1">
    <citation type="submission" date="2020-09" db="EMBL/GenBank/DDBJ databases">
        <title>Whole genome shotgun sequence of Streptomyces xanthophaeus NBRC 12829.</title>
        <authorList>
            <person name="Komaki H."/>
            <person name="Tamura T."/>
        </authorList>
    </citation>
    <scope>NUCLEOTIDE SEQUENCE</scope>
    <source>
        <strain evidence="7">NBRC 12829</strain>
    </source>
</reference>
<dbReference type="AlphaFoldDB" id="A0A919H956"/>
<feature type="domain" description="Tyr recombinase" evidence="5">
    <location>
        <begin position="176"/>
        <end position="363"/>
    </location>
</feature>
<evidence type="ECO:0000256" key="4">
    <source>
        <dbReference type="SAM" id="MobiDB-lite"/>
    </source>
</evidence>
<evidence type="ECO:0000256" key="3">
    <source>
        <dbReference type="PROSITE-ProRule" id="PRU01248"/>
    </source>
</evidence>
<dbReference type="GO" id="GO:0006310">
    <property type="term" value="P:DNA recombination"/>
    <property type="evidence" value="ECO:0007669"/>
    <property type="project" value="UniProtKB-KW"/>
</dbReference>
<organism evidence="7 8">
    <name type="scientific">Streptomyces xanthophaeus</name>
    <dbReference type="NCBI Taxonomy" id="67385"/>
    <lineage>
        <taxon>Bacteria</taxon>
        <taxon>Bacillati</taxon>
        <taxon>Actinomycetota</taxon>
        <taxon>Actinomycetes</taxon>
        <taxon>Kitasatosporales</taxon>
        <taxon>Streptomycetaceae</taxon>
        <taxon>Streptomyces</taxon>
    </lineage>
</organism>
<evidence type="ECO:0000313" key="7">
    <source>
        <dbReference type="EMBL" id="GHI90386.1"/>
    </source>
</evidence>
<feature type="region of interest" description="Disordered" evidence="4">
    <location>
        <begin position="1"/>
        <end position="26"/>
    </location>
</feature>
<dbReference type="PROSITE" id="PS51900">
    <property type="entry name" value="CB"/>
    <property type="match status" value="1"/>
</dbReference>
<dbReference type="Gene3D" id="1.10.443.10">
    <property type="entry name" value="Intergrase catalytic core"/>
    <property type="match status" value="1"/>
</dbReference>
<keyword evidence="2" id="KW-0233">DNA recombination</keyword>
<evidence type="ECO:0008006" key="9">
    <source>
        <dbReference type="Google" id="ProtNLM"/>
    </source>
</evidence>
<dbReference type="InterPro" id="IPR002104">
    <property type="entry name" value="Integrase_catalytic"/>
</dbReference>
<dbReference type="PANTHER" id="PTHR30349:SF81">
    <property type="entry name" value="TYROSINE RECOMBINASE XERC"/>
    <property type="match status" value="1"/>
</dbReference>
<dbReference type="PROSITE" id="PS51898">
    <property type="entry name" value="TYR_RECOMBINASE"/>
    <property type="match status" value="1"/>
</dbReference>
<sequence>MTLVPAVAAHTPAPRSARTSLARLGQDPRDAWPPHARRLFEYLAAIYGEHDVLCTLAAAWIAHHHQRSPGTAKTYAQNFKLLEAYARQHGAHPLGLRFLLADAFAANLETLPTLVWREGQRVPEGPPRSDATRHNVLSACSSFYVFLLRTKLLPKEQLDSNPFEAVLYPAIDPLYSRTEAFTKAEFATLLRTARDGLDHRGNRWPTGHRLYTELLMLHDCCLRIESALGARIERLGQDAGHRVLDVEVKGGYWVRKAVPPLLWAAIQEEIGDRTEGYILATRTGRKLDEPSQWRAINALAKRAGLPQRKVGPHAVKHTTITHALARPGARRDRIQHWADHKDPRTTDRYNRRRGALDGSPGYEASADLAEELGNSDYRSE</sequence>
<dbReference type="GO" id="GO:0003677">
    <property type="term" value="F:DNA binding"/>
    <property type="evidence" value="ECO:0007669"/>
    <property type="project" value="UniProtKB-UniRule"/>
</dbReference>
<dbReference type="Proteomes" id="UP000600026">
    <property type="component" value="Unassembled WGS sequence"/>
</dbReference>
<dbReference type="EMBL" id="BNEE01000011">
    <property type="protein sequence ID" value="GHI90386.1"/>
    <property type="molecule type" value="Genomic_DNA"/>
</dbReference>
<dbReference type="InterPro" id="IPR044068">
    <property type="entry name" value="CB"/>
</dbReference>
<feature type="compositionally biased region" description="Basic and acidic residues" evidence="4">
    <location>
        <begin position="338"/>
        <end position="349"/>
    </location>
</feature>
<dbReference type="RefSeq" id="WP_031143179.1">
    <property type="nucleotide sequence ID" value="NZ_BNEE01000011.1"/>
</dbReference>
<evidence type="ECO:0000256" key="1">
    <source>
        <dbReference type="ARBA" id="ARBA00023125"/>
    </source>
</evidence>
<dbReference type="Pfam" id="PF00589">
    <property type="entry name" value="Phage_integrase"/>
    <property type="match status" value="1"/>
</dbReference>
<feature type="region of interest" description="Disordered" evidence="4">
    <location>
        <begin position="338"/>
        <end position="380"/>
    </location>
</feature>
<evidence type="ECO:0000256" key="2">
    <source>
        <dbReference type="ARBA" id="ARBA00023172"/>
    </source>
</evidence>
<evidence type="ECO:0000259" key="5">
    <source>
        <dbReference type="PROSITE" id="PS51898"/>
    </source>
</evidence>
<dbReference type="InterPro" id="IPR013762">
    <property type="entry name" value="Integrase-like_cat_sf"/>
</dbReference>
<feature type="domain" description="Core-binding (CB)" evidence="6">
    <location>
        <begin position="51"/>
        <end position="148"/>
    </location>
</feature>
<proteinExistence type="predicted"/>
<evidence type="ECO:0000313" key="8">
    <source>
        <dbReference type="Proteomes" id="UP000600026"/>
    </source>
</evidence>
<dbReference type="GO" id="GO:0015074">
    <property type="term" value="P:DNA integration"/>
    <property type="evidence" value="ECO:0007669"/>
    <property type="project" value="InterPro"/>
</dbReference>
<keyword evidence="1 3" id="KW-0238">DNA-binding</keyword>
<dbReference type="PANTHER" id="PTHR30349">
    <property type="entry name" value="PHAGE INTEGRASE-RELATED"/>
    <property type="match status" value="1"/>
</dbReference>
<protein>
    <recommendedName>
        <fullName evidence="9">Integrase</fullName>
    </recommendedName>
</protein>
<keyword evidence="8" id="KW-1185">Reference proteome</keyword>
<dbReference type="OrthoDB" id="4137935at2"/>
<gene>
    <name evidence="7" type="ORF">Sxan_77500</name>
</gene>
<accession>A0A919H956</accession>
<name>A0A919H956_9ACTN</name>
<evidence type="ECO:0000259" key="6">
    <source>
        <dbReference type="PROSITE" id="PS51900"/>
    </source>
</evidence>
<dbReference type="InterPro" id="IPR050090">
    <property type="entry name" value="Tyrosine_recombinase_XerCD"/>
</dbReference>